<dbReference type="PANTHER" id="PTHR35862">
    <property type="entry name" value="FELS-2 PROPHAGE PROTEIN"/>
    <property type="match status" value="1"/>
</dbReference>
<dbReference type="InterPro" id="IPR052726">
    <property type="entry name" value="Phage_Baseplate_Hub"/>
</dbReference>
<dbReference type="Pfam" id="PF26079">
    <property type="entry name" value="Baseplate_J_C"/>
    <property type="match status" value="1"/>
</dbReference>
<keyword evidence="4" id="KW-1185">Reference proteome</keyword>
<evidence type="ECO:0000313" key="4">
    <source>
        <dbReference type="Proteomes" id="UP001061302"/>
    </source>
</evidence>
<sequence length="300" mass="32104">MLDLSQLPPPRFAVVPDFEAVYAERKAAFLALLPAESRDAVAAVLALESEPMAVMLQESAYRELYWIQRMNESGLATLLAYAQGADLDQVLARFGVPRLVIQPAQPNAVPPVPEVRESDAAYRERGQRAFDRLSVAGPRAAYVYHALSADGRVADVSAISPSPCVVVVSVLAREGDGAAPSDLLDVVQAALNDEDVRPLGDRLTVQSVEVVPYQVQAVLHLYPGPEAEPILAAANARLADYVADQRRVGRDVRRSALYAALHVSGVQRVDLIQPAADVVLSAEQAAHCTATAISLGAPDE</sequence>
<accession>A0ABY6DQT9</accession>
<feature type="domain" description="Baseplate J-like C-terminal" evidence="2">
    <location>
        <begin position="213"/>
        <end position="290"/>
    </location>
</feature>
<organism evidence="3 4">
    <name type="scientific">Chitiniphilus purpureus</name>
    <dbReference type="NCBI Taxonomy" id="2981137"/>
    <lineage>
        <taxon>Bacteria</taxon>
        <taxon>Pseudomonadati</taxon>
        <taxon>Pseudomonadota</taxon>
        <taxon>Betaproteobacteria</taxon>
        <taxon>Neisseriales</taxon>
        <taxon>Chitinibacteraceae</taxon>
        <taxon>Chitiniphilus</taxon>
    </lineage>
</organism>
<dbReference type="InterPro" id="IPR058531">
    <property type="entry name" value="Baseplate_J_M"/>
</dbReference>
<evidence type="ECO:0000259" key="2">
    <source>
        <dbReference type="Pfam" id="PF26079"/>
    </source>
</evidence>
<dbReference type="PANTHER" id="PTHR35862:SF1">
    <property type="entry name" value="FELS-2 PROPHAGE PROTEIN"/>
    <property type="match status" value="1"/>
</dbReference>
<dbReference type="Proteomes" id="UP001061302">
    <property type="component" value="Chromosome"/>
</dbReference>
<feature type="domain" description="Baseplate J-like central" evidence="1">
    <location>
        <begin position="135"/>
        <end position="206"/>
    </location>
</feature>
<name>A0ABY6DQT9_9NEIS</name>
<dbReference type="PIRSF" id="PIRSF020481">
    <property type="entry name" value="BAP"/>
    <property type="match status" value="1"/>
</dbReference>
<evidence type="ECO:0000259" key="1">
    <source>
        <dbReference type="Pfam" id="PF26078"/>
    </source>
</evidence>
<dbReference type="InterPro" id="IPR058530">
    <property type="entry name" value="Baseplate_J-like_C"/>
</dbReference>
<protein>
    <submittedName>
        <fullName evidence="3">Baseplate J/gp47 family protein</fullName>
    </submittedName>
</protein>
<dbReference type="RefSeq" id="WP_263126114.1">
    <property type="nucleotide sequence ID" value="NZ_CP106753.1"/>
</dbReference>
<gene>
    <name evidence="3" type="ORF">N8I74_06805</name>
</gene>
<evidence type="ECO:0000313" key="3">
    <source>
        <dbReference type="EMBL" id="UXY16726.1"/>
    </source>
</evidence>
<proteinExistence type="predicted"/>
<reference evidence="3" key="1">
    <citation type="submission" date="2022-10" db="EMBL/GenBank/DDBJ databases">
        <title>Chitiniphilus purpureus sp. nov., a novel chitin-degrading bacterium isolated from crawfish pond sediment.</title>
        <authorList>
            <person name="Li K."/>
        </authorList>
    </citation>
    <scope>NUCLEOTIDE SEQUENCE</scope>
    <source>
        <strain evidence="3">CD1</strain>
    </source>
</reference>
<dbReference type="EMBL" id="CP106753">
    <property type="protein sequence ID" value="UXY16726.1"/>
    <property type="molecule type" value="Genomic_DNA"/>
</dbReference>
<dbReference type="InterPro" id="IPR014507">
    <property type="entry name" value="Baseplate_assembly_J_pred"/>
</dbReference>
<dbReference type="Pfam" id="PF26078">
    <property type="entry name" value="Baseplate_J_M"/>
    <property type="match status" value="1"/>
</dbReference>